<gene>
    <name evidence="1" type="ORF">ACFOGH_10990</name>
</gene>
<sequence length="216" mass="23344">MSAVKAGVLAAGLFFSHSAVSYFGQRSKGKKRGPNPTTIDAMIRIGDILSSRTVMGGKTAEKQAAIVAALGLLEVLAREVTCRQKGEISVSLATYEGSSRNTMRLRFRNPGNERPQNRSFDATDLLAHRACQAGSEPRVVHDLKGFGTKAKKSPTQSAVTYRSFLIFPLRGDRGGEEKIIGFLSIDASTPYSFFGNRATTIVVNSQPIITHIQALL</sequence>
<organism evidence="1 2">
    <name type="scientific">Cypionkella sinensis</name>
    <dbReference type="NCBI Taxonomy" id="1756043"/>
    <lineage>
        <taxon>Bacteria</taxon>
        <taxon>Pseudomonadati</taxon>
        <taxon>Pseudomonadota</taxon>
        <taxon>Alphaproteobacteria</taxon>
        <taxon>Rhodobacterales</taxon>
        <taxon>Paracoccaceae</taxon>
        <taxon>Cypionkella</taxon>
    </lineage>
</organism>
<accession>A0ABV7IYD9</accession>
<dbReference type="RefSeq" id="WP_380073115.1">
    <property type="nucleotide sequence ID" value="NZ_JBHRTO010000001.1"/>
</dbReference>
<protein>
    <recommendedName>
        <fullName evidence="3">GAF domain-containing protein</fullName>
    </recommendedName>
</protein>
<evidence type="ECO:0008006" key="3">
    <source>
        <dbReference type="Google" id="ProtNLM"/>
    </source>
</evidence>
<name>A0ABV7IYD9_9RHOB</name>
<evidence type="ECO:0000313" key="1">
    <source>
        <dbReference type="EMBL" id="MFC3181516.1"/>
    </source>
</evidence>
<keyword evidence="2" id="KW-1185">Reference proteome</keyword>
<dbReference type="EMBL" id="JBHRTO010000001">
    <property type="protein sequence ID" value="MFC3181516.1"/>
    <property type="molecule type" value="Genomic_DNA"/>
</dbReference>
<proteinExistence type="predicted"/>
<dbReference type="Proteomes" id="UP001595547">
    <property type="component" value="Unassembled WGS sequence"/>
</dbReference>
<evidence type="ECO:0000313" key="2">
    <source>
        <dbReference type="Proteomes" id="UP001595547"/>
    </source>
</evidence>
<reference evidence="2" key="1">
    <citation type="journal article" date="2019" name="Int. J. Syst. Evol. Microbiol.">
        <title>The Global Catalogue of Microorganisms (GCM) 10K type strain sequencing project: providing services to taxonomists for standard genome sequencing and annotation.</title>
        <authorList>
            <consortium name="The Broad Institute Genomics Platform"/>
            <consortium name="The Broad Institute Genome Sequencing Center for Infectious Disease"/>
            <person name="Wu L."/>
            <person name="Ma J."/>
        </authorList>
    </citation>
    <scope>NUCLEOTIDE SEQUENCE [LARGE SCALE GENOMIC DNA]</scope>
    <source>
        <strain evidence="2">KCTC 52039</strain>
    </source>
</reference>
<comment type="caution">
    <text evidence="1">The sequence shown here is derived from an EMBL/GenBank/DDBJ whole genome shotgun (WGS) entry which is preliminary data.</text>
</comment>